<protein>
    <submittedName>
        <fullName evidence="12">Type I secretion system permease/ATPase</fullName>
    </submittedName>
</protein>
<evidence type="ECO:0000256" key="3">
    <source>
        <dbReference type="ARBA" id="ARBA00022475"/>
    </source>
</evidence>
<dbReference type="InterPro" id="IPR010128">
    <property type="entry name" value="ATPase_T1SS_PrtD-like"/>
</dbReference>
<keyword evidence="7 9" id="KW-1133">Transmembrane helix</keyword>
<dbReference type="NCBIfam" id="TIGR01842">
    <property type="entry name" value="type_I_sec_PrtD"/>
    <property type="match status" value="1"/>
</dbReference>
<evidence type="ECO:0000256" key="8">
    <source>
        <dbReference type="ARBA" id="ARBA00023136"/>
    </source>
</evidence>
<keyword evidence="6" id="KW-0067">ATP-binding</keyword>
<dbReference type="PROSITE" id="PS50929">
    <property type="entry name" value="ABC_TM1F"/>
    <property type="match status" value="1"/>
</dbReference>
<keyword evidence="2" id="KW-0813">Transport</keyword>
<dbReference type="GO" id="GO:0005524">
    <property type="term" value="F:ATP binding"/>
    <property type="evidence" value="ECO:0007669"/>
    <property type="project" value="UniProtKB-KW"/>
</dbReference>
<dbReference type="InterPro" id="IPR011527">
    <property type="entry name" value="ABC1_TM_dom"/>
</dbReference>
<dbReference type="GO" id="GO:0016887">
    <property type="term" value="F:ATP hydrolysis activity"/>
    <property type="evidence" value="ECO:0007669"/>
    <property type="project" value="InterPro"/>
</dbReference>
<evidence type="ECO:0000259" key="10">
    <source>
        <dbReference type="PROSITE" id="PS50893"/>
    </source>
</evidence>
<dbReference type="SMART" id="SM00382">
    <property type="entry name" value="AAA"/>
    <property type="match status" value="1"/>
</dbReference>
<dbReference type="PANTHER" id="PTHR24221:SF248">
    <property type="entry name" value="ABC TRANSPORTER TRANSMEMBRANE REGION"/>
    <property type="match status" value="1"/>
</dbReference>
<accession>A0A923SD46</accession>
<dbReference type="AlphaFoldDB" id="A0A923SD46"/>
<dbReference type="PROSITE" id="PS00211">
    <property type="entry name" value="ABC_TRANSPORTER_1"/>
    <property type="match status" value="1"/>
</dbReference>
<organism evidence="12 13">
    <name type="scientific">Ramlibacter cellulosilyticus</name>
    <dbReference type="NCBI Taxonomy" id="2764187"/>
    <lineage>
        <taxon>Bacteria</taxon>
        <taxon>Pseudomonadati</taxon>
        <taxon>Pseudomonadota</taxon>
        <taxon>Betaproteobacteria</taxon>
        <taxon>Burkholderiales</taxon>
        <taxon>Comamonadaceae</taxon>
        <taxon>Ramlibacter</taxon>
    </lineage>
</organism>
<dbReference type="GO" id="GO:0140359">
    <property type="term" value="F:ABC-type transporter activity"/>
    <property type="evidence" value="ECO:0007669"/>
    <property type="project" value="InterPro"/>
</dbReference>
<dbReference type="PANTHER" id="PTHR24221">
    <property type="entry name" value="ATP-BINDING CASSETTE SUB-FAMILY B"/>
    <property type="match status" value="1"/>
</dbReference>
<dbReference type="InterPro" id="IPR039421">
    <property type="entry name" value="Type_1_exporter"/>
</dbReference>
<dbReference type="PROSITE" id="PS50893">
    <property type="entry name" value="ABC_TRANSPORTER_2"/>
    <property type="match status" value="1"/>
</dbReference>
<feature type="transmembrane region" description="Helical" evidence="9">
    <location>
        <begin position="17"/>
        <end position="40"/>
    </location>
</feature>
<evidence type="ECO:0000256" key="1">
    <source>
        <dbReference type="ARBA" id="ARBA00004651"/>
    </source>
</evidence>
<proteinExistence type="predicted"/>
<dbReference type="FunFam" id="3.40.50.300:FF:001444">
    <property type="entry name" value="ABC transporter ATP-binding protein"/>
    <property type="match status" value="1"/>
</dbReference>
<dbReference type="InterPro" id="IPR003439">
    <property type="entry name" value="ABC_transporter-like_ATP-bd"/>
</dbReference>
<evidence type="ECO:0000256" key="9">
    <source>
        <dbReference type="SAM" id="Phobius"/>
    </source>
</evidence>
<feature type="domain" description="ABC transporter" evidence="10">
    <location>
        <begin position="327"/>
        <end position="562"/>
    </location>
</feature>
<reference evidence="12" key="1">
    <citation type="submission" date="2020-08" db="EMBL/GenBank/DDBJ databases">
        <title>Ramlibacter sp. USB13 16S ribosomal RNA gene genome sequencing and assembly.</title>
        <authorList>
            <person name="Kang M."/>
        </authorList>
    </citation>
    <scope>NUCLEOTIDE SEQUENCE</scope>
    <source>
        <strain evidence="12">USB13</strain>
    </source>
</reference>
<comment type="caution">
    <text evidence="12">The sequence shown here is derived from an EMBL/GenBank/DDBJ whole genome shotgun (WGS) entry which is preliminary data.</text>
</comment>
<gene>
    <name evidence="12" type="ORF">H8N03_21950</name>
</gene>
<dbReference type="RefSeq" id="WP_187078366.1">
    <property type="nucleotide sequence ID" value="NZ_JACORT010000011.1"/>
</dbReference>
<keyword evidence="5" id="KW-0547">Nucleotide-binding</keyword>
<keyword evidence="13" id="KW-1185">Reference proteome</keyword>
<dbReference type="SUPFAM" id="SSF52540">
    <property type="entry name" value="P-loop containing nucleoside triphosphate hydrolases"/>
    <property type="match status" value="1"/>
</dbReference>
<dbReference type="InterPro" id="IPR003593">
    <property type="entry name" value="AAA+_ATPase"/>
</dbReference>
<dbReference type="SUPFAM" id="SSF90123">
    <property type="entry name" value="ABC transporter transmembrane region"/>
    <property type="match status" value="1"/>
</dbReference>
<dbReference type="InterPro" id="IPR027417">
    <property type="entry name" value="P-loop_NTPase"/>
</dbReference>
<feature type="domain" description="ABC transmembrane type-1" evidence="11">
    <location>
        <begin position="21"/>
        <end position="296"/>
    </location>
</feature>
<evidence type="ECO:0000256" key="2">
    <source>
        <dbReference type="ARBA" id="ARBA00022448"/>
    </source>
</evidence>
<dbReference type="GO" id="GO:0034040">
    <property type="term" value="F:ATPase-coupled lipid transmembrane transporter activity"/>
    <property type="evidence" value="ECO:0007669"/>
    <property type="project" value="TreeGrafter"/>
</dbReference>
<keyword evidence="8 9" id="KW-0472">Membrane</keyword>
<dbReference type="EMBL" id="JACORT010000011">
    <property type="protein sequence ID" value="MBC5785620.1"/>
    <property type="molecule type" value="Genomic_DNA"/>
</dbReference>
<dbReference type="Gene3D" id="3.40.50.300">
    <property type="entry name" value="P-loop containing nucleotide triphosphate hydrolases"/>
    <property type="match status" value="1"/>
</dbReference>
<dbReference type="GO" id="GO:0005886">
    <property type="term" value="C:plasma membrane"/>
    <property type="evidence" value="ECO:0007669"/>
    <property type="project" value="UniProtKB-SubCell"/>
</dbReference>
<evidence type="ECO:0000313" key="12">
    <source>
        <dbReference type="EMBL" id="MBC5785620.1"/>
    </source>
</evidence>
<evidence type="ECO:0000256" key="5">
    <source>
        <dbReference type="ARBA" id="ARBA00022741"/>
    </source>
</evidence>
<dbReference type="InterPro" id="IPR017871">
    <property type="entry name" value="ABC_transporter-like_CS"/>
</dbReference>
<dbReference type="Gene3D" id="1.20.1560.10">
    <property type="entry name" value="ABC transporter type 1, transmembrane domain"/>
    <property type="match status" value="1"/>
</dbReference>
<dbReference type="Pfam" id="PF00005">
    <property type="entry name" value="ABC_tran"/>
    <property type="match status" value="1"/>
</dbReference>
<dbReference type="Proteomes" id="UP000608513">
    <property type="component" value="Unassembled WGS sequence"/>
</dbReference>
<comment type="subcellular location">
    <subcellularLocation>
        <location evidence="1">Cell membrane</location>
        <topology evidence="1">Multi-pass membrane protein</topology>
    </subcellularLocation>
</comment>
<sequence>MGPVQEIRIFLERSRTVFASAAAFSLFVNLLMLLPSLYMLQVYDRVLTSRNVDTLLMLTVLVVGLYGVLAVIEWVRSQLLVNAGIALDQDLSPRLFDAYVRQRAREKGAAADAAFSDAASVRQFLTGTGPFALFDAPWTPVFLLVIWLMHPALALVALVGALLLVALAWVSHRASQQSQEQASALQVANQQAAYGYGRNHEAVLAMGMLKPLRERWLAKQREQLAVQGGAARQVGLVASASRLIRLLQQTAILGVGAYLAVKGQISPGVMIASSILMTRALAPLDQGIGSWRQFVAARAAYFRLDKLLRQNPPERTKTRLPEPVGEVAIEQLTLVPPGAQAPVLADIDFRIKPAMAVGVVGPSGSGKSCLARALTGVWTPVRGGVRLDGAALADWDEEQLGPAMGYLPQSIELLEGTVAENIARFGAVDDEKVVAAARTAGIHELILRLPQGYESPIGQDGLRLSGGQRQRVALARAIYGKPKFIVLDEPNSNLDEEGELALRSALAEMKGWGATVVVITHSRSLLTATDGILVLKEGKLVVYGPTASVLKQSAGPRPVGREAAA</sequence>
<evidence type="ECO:0000256" key="4">
    <source>
        <dbReference type="ARBA" id="ARBA00022692"/>
    </source>
</evidence>
<dbReference type="GO" id="GO:0030256">
    <property type="term" value="C:type I protein secretion system complex"/>
    <property type="evidence" value="ECO:0007669"/>
    <property type="project" value="InterPro"/>
</dbReference>
<name>A0A923SD46_9BURK</name>
<dbReference type="InterPro" id="IPR036640">
    <property type="entry name" value="ABC1_TM_sf"/>
</dbReference>
<evidence type="ECO:0000313" key="13">
    <source>
        <dbReference type="Proteomes" id="UP000608513"/>
    </source>
</evidence>
<evidence type="ECO:0000256" key="7">
    <source>
        <dbReference type="ARBA" id="ARBA00022989"/>
    </source>
</evidence>
<feature type="transmembrane region" description="Helical" evidence="9">
    <location>
        <begin position="141"/>
        <end position="170"/>
    </location>
</feature>
<dbReference type="GO" id="GO:0030253">
    <property type="term" value="P:protein secretion by the type I secretion system"/>
    <property type="evidence" value="ECO:0007669"/>
    <property type="project" value="InterPro"/>
</dbReference>
<evidence type="ECO:0000259" key="11">
    <source>
        <dbReference type="PROSITE" id="PS50929"/>
    </source>
</evidence>
<dbReference type="Pfam" id="PF00664">
    <property type="entry name" value="ABC_membrane"/>
    <property type="match status" value="1"/>
</dbReference>
<evidence type="ECO:0000256" key="6">
    <source>
        <dbReference type="ARBA" id="ARBA00022840"/>
    </source>
</evidence>
<keyword evidence="3" id="KW-1003">Cell membrane</keyword>
<keyword evidence="4 9" id="KW-0812">Transmembrane</keyword>
<feature type="transmembrane region" description="Helical" evidence="9">
    <location>
        <begin position="52"/>
        <end position="72"/>
    </location>
</feature>